<dbReference type="EMBL" id="CP073720">
    <property type="protein sequence ID" value="UWP80400.1"/>
    <property type="molecule type" value="Genomic_DNA"/>
</dbReference>
<evidence type="ECO:0000313" key="1">
    <source>
        <dbReference type="EMBL" id="UWP80400.1"/>
    </source>
</evidence>
<evidence type="ECO:0000313" key="2">
    <source>
        <dbReference type="Proteomes" id="UP001059617"/>
    </source>
</evidence>
<dbReference type="Gene3D" id="3.20.20.80">
    <property type="entry name" value="Glycosidases"/>
    <property type="match status" value="1"/>
</dbReference>
<name>A0ABY5VSZ8_9ACTN</name>
<gene>
    <name evidence="1" type="ORF">Dfulv_35295</name>
</gene>
<dbReference type="Proteomes" id="UP001059617">
    <property type="component" value="Chromosome"/>
</dbReference>
<sequence length="451" mass="50846">MQIGAVSFTDEGVGTVLDSVQDRGAANAILLSAASWLRGTAGRAHTGFPDHGGQEPDDFKGGAYFRPNPVYYGDTPVKEFQAPEKEVQGFDILADVIPEARKRDLKVYPYYCERYRTFPNPTSIAGYRGLLEIDHLGRKASRPCLNNPGYKGLMHGIVEDWCKSHDIDGVLWGMERRGPLTNTLDGDMPSCFCTHCEQIGHREGVDVRRARDGYRELAGFVRSAKAGQAPRDGYFVTFMRLLFAYPEILAWDSLWTRAHKNFAREIYGLVKWIDSDLEVGMHLWQYINTYDPFLRAQYDLSELTEFADWIKPVVYHTPAGSRFKRYVERHTKSIWGDFTAPELLPFLYKILNLRQADYEGLADAGFSPDYIRDEIRHTVQACPGVPVYSGINVGVEAYDDERPIEPEDVRDAILASYEGGAEGVILSRNYSETWLKNLSAAGDALRELGKA</sequence>
<dbReference type="RefSeq" id="WP_259858160.1">
    <property type="nucleotide sequence ID" value="NZ_BAAAST010000009.1"/>
</dbReference>
<reference evidence="1" key="2">
    <citation type="submission" date="2022-09" db="EMBL/GenBank/DDBJ databases">
        <title>Biosynthetic gene clusters of Dactylosporangioum fulvum.</title>
        <authorList>
            <person name="Caradec T."/>
        </authorList>
    </citation>
    <scope>NUCLEOTIDE SEQUENCE</scope>
    <source>
        <strain evidence="1">NRRL B-16292</strain>
    </source>
</reference>
<accession>A0ABY5VSZ8</accession>
<keyword evidence="2" id="KW-1185">Reference proteome</keyword>
<organism evidence="1 2">
    <name type="scientific">Dactylosporangium fulvum</name>
    <dbReference type="NCBI Taxonomy" id="53359"/>
    <lineage>
        <taxon>Bacteria</taxon>
        <taxon>Bacillati</taxon>
        <taxon>Actinomycetota</taxon>
        <taxon>Actinomycetes</taxon>
        <taxon>Micromonosporales</taxon>
        <taxon>Micromonosporaceae</taxon>
        <taxon>Dactylosporangium</taxon>
    </lineage>
</organism>
<reference evidence="1" key="1">
    <citation type="submission" date="2021-04" db="EMBL/GenBank/DDBJ databases">
        <authorList>
            <person name="Hartkoorn R.C."/>
            <person name="Beaudoing E."/>
            <person name="Hot D."/>
        </authorList>
    </citation>
    <scope>NUCLEOTIDE SEQUENCE</scope>
    <source>
        <strain evidence="1">NRRL B-16292</strain>
    </source>
</reference>
<proteinExistence type="predicted"/>
<protein>
    <submittedName>
        <fullName evidence="1">Uncharacterized protein</fullName>
    </submittedName>
</protein>